<name>A0A915PUI3_9BILA</name>
<organism evidence="2 3">
    <name type="scientific">Setaria digitata</name>
    <dbReference type="NCBI Taxonomy" id="48799"/>
    <lineage>
        <taxon>Eukaryota</taxon>
        <taxon>Metazoa</taxon>
        <taxon>Ecdysozoa</taxon>
        <taxon>Nematoda</taxon>
        <taxon>Chromadorea</taxon>
        <taxon>Rhabditida</taxon>
        <taxon>Spirurina</taxon>
        <taxon>Spiruromorpha</taxon>
        <taxon>Filarioidea</taxon>
        <taxon>Setariidae</taxon>
        <taxon>Setaria</taxon>
    </lineage>
</organism>
<accession>A0A915PUI3</accession>
<evidence type="ECO:0000256" key="1">
    <source>
        <dbReference type="SAM" id="MobiDB-lite"/>
    </source>
</evidence>
<feature type="compositionally biased region" description="Polar residues" evidence="1">
    <location>
        <begin position="187"/>
        <end position="197"/>
    </location>
</feature>
<sequence>MDEGGGKVLLAYPASACLGGSGGCCSPQSQQPCAGPVCSGSQLNRPGYSVPQTLVGGGGGGGGGYPGSVDLRTGSYVAPVLNAPGTYNVVPAAGPAPYNSAVYDGQQLKSPAQQTYGGGLHGVASQQQYKDVSLVDTPSVPLSVGSQISGRFPDITDGALDLASVAQAPPSSVVQAGDGAAQEVDQRSFSTPQPQSVLAQQRNVLRRQRLFN</sequence>
<dbReference type="WBParaSite" id="sdigi.contig452.g8422.t1">
    <property type="protein sequence ID" value="sdigi.contig452.g8422.t1"/>
    <property type="gene ID" value="sdigi.contig452.g8422"/>
</dbReference>
<dbReference type="PROSITE" id="PS51257">
    <property type="entry name" value="PROKAR_LIPOPROTEIN"/>
    <property type="match status" value="1"/>
</dbReference>
<protein>
    <submittedName>
        <fullName evidence="3">Uncharacterized protein</fullName>
    </submittedName>
</protein>
<dbReference type="AlphaFoldDB" id="A0A915PUI3"/>
<evidence type="ECO:0000313" key="3">
    <source>
        <dbReference type="WBParaSite" id="sdigi.contig452.g8422.t1"/>
    </source>
</evidence>
<dbReference type="Proteomes" id="UP000887581">
    <property type="component" value="Unplaced"/>
</dbReference>
<reference evidence="3" key="1">
    <citation type="submission" date="2022-11" db="UniProtKB">
        <authorList>
            <consortium name="WormBaseParasite"/>
        </authorList>
    </citation>
    <scope>IDENTIFICATION</scope>
</reference>
<keyword evidence="2" id="KW-1185">Reference proteome</keyword>
<feature type="region of interest" description="Disordered" evidence="1">
    <location>
        <begin position="174"/>
        <end position="197"/>
    </location>
</feature>
<evidence type="ECO:0000313" key="2">
    <source>
        <dbReference type="Proteomes" id="UP000887581"/>
    </source>
</evidence>
<proteinExistence type="predicted"/>